<dbReference type="RefSeq" id="WP_074640149.1">
    <property type="nucleotide sequence ID" value="NZ_FOFU01000001.1"/>
</dbReference>
<dbReference type="InterPro" id="IPR050218">
    <property type="entry name" value="LptD"/>
</dbReference>
<keyword evidence="4" id="KW-1185">Reference proteome</keyword>
<protein>
    <recommendedName>
        <fullName evidence="5">LPS-assembly protein LptD</fullName>
    </recommendedName>
</protein>
<keyword evidence="2" id="KW-0732">Signal</keyword>
<feature type="region of interest" description="Disordered" evidence="1">
    <location>
        <begin position="562"/>
        <end position="602"/>
    </location>
</feature>
<dbReference type="AlphaFoldDB" id="A0A1H9A9Y7"/>
<proteinExistence type="predicted"/>
<dbReference type="PANTHER" id="PTHR30189:SF1">
    <property type="entry name" value="LPS-ASSEMBLY PROTEIN LPTD"/>
    <property type="match status" value="1"/>
</dbReference>
<feature type="signal peptide" evidence="2">
    <location>
        <begin position="1"/>
        <end position="21"/>
    </location>
</feature>
<feature type="compositionally biased region" description="Low complexity" evidence="1">
    <location>
        <begin position="253"/>
        <end position="268"/>
    </location>
</feature>
<dbReference type="OrthoDB" id="353610at2"/>
<sequence>MFKRFFFAAVIFCFSVFSVFAQEKSDSASKAPEVTVITINNARQSSYKKDEDTGNDCIVLEGSVSLTVQKGNTTNEIKADKIVYDRSTEMLYADGNVEIIMKSGSGNDTATATSLILNTSTLEGVFDDGRIVQKQSDALNLPSGSTLIVFSDIFGKGNETVITFKNSSLTFCDEDPPHWHIDATRTWLLPGGEFAFFNALLYVGVVPVLYFPAFYYPKDELIFNPVFNYTKRGGYSVQTTTYLWGRKPLDKNSSSSSSSSSSDSSKDSTSAESLRAVYNFVRPNTLKEQVREGLILHNLDEDFKGDSSHYVKLLADWYSNLGYMVGVDSVLNPLPKYISKLNVNTYLGFSNTVFRGTGSSLTYYPYSSTGVKYKDESNFLGLKMPFRYAGDIEFQLSKPFSFSLSLPVYSDPFFSNDFLKDRQETMDWISYLLDSANEDSSSDTSTTISEVSSFQWKTQASYSPTLPSFMKPYVSSLSFSMNNSVNISAKSTVFSYASNSEEVSSEWTNNTPLRRFYYPSLVTPVSMSISASGTIFSWPIKKDSTAKTPSYVITLNKPDELKTEKQLEEERKKAEEEARKSAGEETSKTTEEKTPDNSETDKENKVFDYYLPDLDYTTTKETVNDGITYKLSYSAALNLTNQIAYSDKNLKTADDFDWSNIRSTMYNIKVPLSLTSLLNYGGNFFSVENKFSYSPVFQKHPYLSDDSEYGYTEDEIKKLKYSDMKSETRDIVNTNSVTLKPFIYYPIFSDTSFAWNSSIKLFRRTYTGDADNPDWEDHFADWSDEDSVTANSLSADIKAKELNNKFTQSLRFDVIMPPLRKKYTTTLTLGVPYASASISTGFIEVRDDDTKTAGEEDKKWKKSPLTQNFSLTLFNSKLKLSETFTYNLEDDNPDSLKLSASIFGVQLSYIQSYVQGYDFDSSTGWTIRPDKEFLPYSFSLSYSLPAKTYYRWFNRVSFALGLNTSIVADLLRPTNSYFLFSPSVKFKIFEFLDITFSATSRNSVLYWYFHNNEGDLYSEWGGFPGNIFKDLFDSFRFDNEDLRKNSGFKLKSLNMTISHDLHDWKANMTMKIEPRIISENGKKTYDFKPYITIGVVWNPMESMKTTIIDEYGEWKLE</sequence>
<feature type="chain" id="PRO_5010198383" description="LPS-assembly protein LptD" evidence="2">
    <location>
        <begin position="22"/>
        <end position="1117"/>
    </location>
</feature>
<name>A0A1H9A9Y7_9SPIR</name>
<evidence type="ECO:0000256" key="1">
    <source>
        <dbReference type="SAM" id="MobiDB-lite"/>
    </source>
</evidence>
<accession>A0A1H9A9Y7</accession>
<dbReference type="Proteomes" id="UP000182360">
    <property type="component" value="Unassembled WGS sequence"/>
</dbReference>
<dbReference type="EMBL" id="FOFU01000001">
    <property type="protein sequence ID" value="SEP73351.1"/>
    <property type="molecule type" value="Genomic_DNA"/>
</dbReference>
<feature type="region of interest" description="Disordered" evidence="1">
    <location>
        <begin position="249"/>
        <end position="268"/>
    </location>
</feature>
<reference evidence="3 4" key="1">
    <citation type="submission" date="2016-10" db="EMBL/GenBank/DDBJ databases">
        <authorList>
            <person name="de Groot N.N."/>
        </authorList>
    </citation>
    <scope>NUCLEOTIDE SEQUENCE [LARGE SCALE GENOMIC DNA]</scope>
    <source>
        <strain evidence="3 4">B25</strain>
    </source>
</reference>
<evidence type="ECO:0008006" key="5">
    <source>
        <dbReference type="Google" id="ProtNLM"/>
    </source>
</evidence>
<evidence type="ECO:0000313" key="4">
    <source>
        <dbReference type="Proteomes" id="UP000182360"/>
    </source>
</evidence>
<evidence type="ECO:0000313" key="3">
    <source>
        <dbReference type="EMBL" id="SEP73351.1"/>
    </source>
</evidence>
<dbReference type="GO" id="GO:1990351">
    <property type="term" value="C:transporter complex"/>
    <property type="evidence" value="ECO:0007669"/>
    <property type="project" value="TreeGrafter"/>
</dbReference>
<evidence type="ECO:0000256" key="2">
    <source>
        <dbReference type="SAM" id="SignalP"/>
    </source>
</evidence>
<dbReference type="GO" id="GO:0009279">
    <property type="term" value="C:cell outer membrane"/>
    <property type="evidence" value="ECO:0007669"/>
    <property type="project" value="TreeGrafter"/>
</dbReference>
<gene>
    <name evidence="3" type="ORF">SAMN04487977_101255</name>
</gene>
<organism evidence="3 4">
    <name type="scientific">Treponema bryantii</name>
    <dbReference type="NCBI Taxonomy" id="163"/>
    <lineage>
        <taxon>Bacteria</taxon>
        <taxon>Pseudomonadati</taxon>
        <taxon>Spirochaetota</taxon>
        <taxon>Spirochaetia</taxon>
        <taxon>Spirochaetales</taxon>
        <taxon>Treponemataceae</taxon>
        <taxon>Treponema</taxon>
    </lineage>
</organism>
<dbReference type="PANTHER" id="PTHR30189">
    <property type="entry name" value="LPS-ASSEMBLY PROTEIN"/>
    <property type="match status" value="1"/>
</dbReference>